<dbReference type="PANTHER" id="PTHR37423:SF2">
    <property type="entry name" value="MEMBRANE-BOUND LYTIC MUREIN TRANSGLYCOSYLASE C"/>
    <property type="match status" value="1"/>
</dbReference>
<comment type="similarity">
    <text evidence="1">Belongs to the transglycosylase Slt family.</text>
</comment>
<keyword evidence="5" id="KW-1185">Reference proteome</keyword>
<keyword evidence="2" id="KW-0732">Signal</keyword>
<dbReference type="AlphaFoldDB" id="W6M845"/>
<protein>
    <recommendedName>
        <fullName evidence="3">Transglycosylase SLT domain-containing protein</fullName>
    </recommendedName>
</protein>
<feature type="signal peptide" evidence="2">
    <location>
        <begin position="1"/>
        <end position="32"/>
    </location>
</feature>
<comment type="caution">
    <text evidence="4">The sequence shown here is derived from an EMBL/GenBank/DDBJ whole genome shotgun (WGS) entry which is preliminary data.</text>
</comment>
<evidence type="ECO:0000313" key="4">
    <source>
        <dbReference type="EMBL" id="CDI02819.1"/>
    </source>
</evidence>
<reference evidence="4" key="1">
    <citation type="submission" date="2013-07" db="EMBL/GenBank/DDBJ databases">
        <authorList>
            <person name="McIlroy S."/>
        </authorList>
    </citation>
    <scope>NUCLEOTIDE SEQUENCE [LARGE SCALE GENOMIC DNA]</scope>
    <source>
        <strain evidence="4">Run_A_D11</strain>
    </source>
</reference>
<dbReference type="STRING" id="1400863.BN873_350075"/>
<evidence type="ECO:0000313" key="5">
    <source>
        <dbReference type="Proteomes" id="UP000035760"/>
    </source>
</evidence>
<feature type="chain" id="PRO_5004878736" description="Transglycosylase SLT domain-containing protein" evidence="2">
    <location>
        <begin position="33"/>
        <end position="225"/>
    </location>
</feature>
<name>W6M845_9GAMM</name>
<dbReference type="SUPFAM" id="SSF53955">
    <property type="entry name" value="Lysozyme-like"/>
    <property type="match status" value="1"/>
</dbReference>
<evidence type="ECO:0000256" key="1">
    <source>
        <dbReference type="ARBA" id="ARBA00007734"/>
    </source>
</evidence>
<sequence>MIFADFTRERMLPALKLSLLSTALLAPLAALADPSGANGEIPPPPITVASIPNIQVTPNPAMVATDKVVPSEALEAAEHPKLATLSEHIQRTYKVSEYKATSIVREALKSADRHQVEPELILAVIAIESTFRERAVSRVGARGLMQVMPGVHREKLKHIGGSRALFDPAKNIHTGSQILVDYLNDHSGNLRRALLNYNGSLGMRSSFADRVMRVYRDFQKVTTPG</sequence>
<reference evidence="4" key="2">
    <citation type="submission" date="2014-03" db="EMBL/GenBank/DDBJ databases">
        <title>Candidatus Competibacter-lineage genomes retrieved from metagenomes reveal functional metabolic diversity.</title>
        <authorList>
            <person name="McIlroy S.J."/>
            <person name="Albertsen M."/>
            <person name="Andresen E.K."/>
            <person name="Saunders A.M."/>
            <person name="Kristiansen R."/>
            <person name="Stokholm-Bjerregaard M."/>
            <person name="Nielsen K.L."/>
            <person name="Nielsen P.H."/>
        </authorList>
    </citation>
    <scope>NUCLEOTIDE SEQUENCE</scope>
    <source>
        <strain evidence="4">Run_A_D11</strain>
    </source>
</reference>
<dbReference type="EMBL" id="CBTJ020000042">
    <property type="protein sequence ID" value="CDI02819.1"/>
    <property type="molecule type" value="Genomic_DNA"/>
</dbReference>
<feature type="domain" description="Transglycosylase SLT" evidence="3">
    <location>
        <begin position="109"/>
        <end position="203"/>
    </location>
</feature>
<dbReference type="Pfam" id="PF01464">
    <property type="entry name" value="SLT"/>
    <property type="match status" value="1"/>
</dbReference>
<dbReference type="InterPro" id="IPR008258">
    <property type="entry name" value="Transglycosylase_SLT_dom_1"/>
</dbReference>
<evidence type="ECO:0000259" key="3">
    <source>
        <dbReference type="Pfam" id="PF01464"/>
    </source>
</evidence>
<gene>
    <name evidence="4" type="ORF">BN873_350075</name>
</gene>
<evidence type="ECO:0000256" key="2">
    <source>
        <dbReference type="SAM" id="SignalP"/>
    </source>
</evidence>
<organism evidence="4 5">
    <name type="scientific">Candidatus Competibacter denitrificans Run_A_D11</name>
    <dbReference type="NCBI Taxonomy" id="1400863"/>
    <lineage>
        <taxon>Bacteria</taxon>
        <taxon>Pseudomonadati</taxon>
        <taxon>Pseudomonadota</taxon>
        <taxon>Gammaproteobacteria</taxon>
        <taxon>Candidatus Competibacteraceae</taxon>
        <taxon>Candidatus Competibacter</taxon>
    </lineage>
</organism>
<dbReference type="CDD" id="cd00254">
    <property type="entry name" value="LT-like"/>
    <property type="match status" value="1"/>
</dbReference>
<dbReference type="PANTHER" id="PTHR37423">
    <property type="entry name" value="SOLUBLE LYTIC MUREIN TRANSGLYCOSYLASE-RELATED"/>
    <property type="match status" value="1"/>
</dbReference>
<dbReference type="Proteomes" id="UP000035760">
    <property type="component" value="Unassembled WGS sequence"/>
</dbReference>
<dbReference type="InterPro" id="IPR023346">
    <property type="entry name" value="Lysozyme-like_dom_sf"/>
</dbReference>
<proteinExistence type="inferred from homology"/>
<dbReference type="Gene3D" id="1.10.530.10">
    <property type="match status" value="1"/>
</dbReference>
<dbReference type="RefSeq" id="WP_053085290.1">
    <property type="nucleotide sequence ID" value="NZ_CBTJ020000042.1"/>
</dbReference>
<accession>W6M845</accession>